<dbReference type="SUPFAM" id="SSF46689">
    <property type="entry name" value="Homeodomain-like"/>
    <property type="match status" value="2"/>
</dbReference>
<gene>
    <name evidence="5" type="ORF">SAMN04488568_102118</name>
</gene>
<accession>A0A1G9MUR4</accession>
<dbReference type="InterPro" id="IPR009057">
    <property type="entry name" value="Homeodomain-like_sf"/>
</dbReference>
<sequence>MPGIQNKTAITRFRACIGHTAFSPHRHDVYTLGLTTRGVQCFNYRGAARQSLAGELVVLHPDELHDGHAGTSEGFAYRALTIRPSAIGDILPAQALPFIEGGQSDNPALKQAVSTVLADLDEPLDPLRAADGLFDIAIALHGAAGHTPSGSELDARATERARSYIHDHLDEAVSMDDLEQVAGQDRWQLSRDFRRLHGTSPYRYLVMRRLDAARERIHRGECIAQTALACGFNDQSHMTRHFKAAHGLSPFRWKRSVTQGAAIGRTIVQD</sequence>
<dbReference type="OrthoDB" id="9814125at2"/>
<name>A0A1G9MUR4_9PROT</name>
<protein>
    <submittedName>
        <fullName evidence="5">AraC-type DNA-binding protein</fullName>
    </submittedName>
</protein>
<dbReference type="Pfam" id="PF02311">
    <property type="entry name" value="AraC_binding"/>
    <property type="match status" value="1"/>
</dbReference>
<evidence type="ECO:0000313" key="6">
    <source>
        <dbReference type="Proteomes" id="UP000199759"/>
    </source>
</evidence>
<dbReference type="AlphaFoldDB" id="A0A1G9MUR4"/>
<dbReference type="InterPro" id="IPR003313">
    <property type="entry name" value="AraC-bd"/>
</dbReference>
<dbReference type="PROSITE" id="PS01124">
    <property type="entry name" value="HTH_ARAC_FAMILY_2"/>
    <property type="match status" value="1"/>
</dbReference>
<proteinExistence type="predicted"/>
<dbReference type="SUPFAM" id="SSF51215">
    <property type="entry name" value="Regulatory protein AraC"/>
    <property type="match status" value="1"/>
</dbReference>
<dbReference type="GO" id="GO:0003700">
    <property type="term" value="F:DNA-binding transcription factor activity"/>
    <property type="evidence" value="ECO:0007669"/>
    <property type="project" value="InterPro"/>
</dbReference>
<dbReference type="GO" id="GO:0043565">
    <property type="term" value="F:sequence-specific DNA binding"/>
    <property type="evidence" value="ECO:0007669"/>
    <property type="project" value="InterPro"/>
</dbReference>
<evidence type="ECO:0000256" key="1">
    <source>
        <dbReference type="ARBA" id="ARBA00023015"/>
    </source>
</evidence>
<keyword evidence="3" id="KW-0804">Transcription</keyword>
<dbReference type="Gene3D" id="1.10.10.60">
    <property type="entry name" value="Homeodomain-like"/>
    <property type="match status" value="1"/>
</dbReference>
<evidence type="ECO:0000313" key="5">
    <source>
        <dbReference type="EMBL" id="SDL78000.1"/>
    </source>
</evidence>
<reference evidence="5 6" key="1">
    <citation type="submission" date="2016-10" db="EMBL/GenBank/DDBJ databases">
        <authorList>
            <person name="de Groot N.N."/>
        </authorList>
    </citation>
    <scope>NUCLEOTIDE SEQUENCE [LARGE SCALE GENOMIC DNA]</scope>
    <source>
        <strain evidence="5 6">DSM 16077</strain>
    </source>
</reference>
<evidence type="ECO:0000259" key="4">
    <source>
        <dbReference type="PROSITE" id="PS01124"/>
    </source>
</evidence>
<dbReference type="InterPro" id="IPR037923">
    <property type="entry name" value="HTH-like"/>
</dbReference>
<dbReference type="InterPro" id="IPR018060">
    <property type="entry name" value="HTH_AraC"/>
</dbReference>
<dbReference type="PANTHER" id="PTHR46796">
    <property type="entry name" value="HTH-TYPE TRANSCRIPTIONAL ACTIVATOR RHAS-RELATED"/>
    <property type="match status" value="1"/>
</dbReference>
<dbReference type="STRING" id="144026.SAMN04488568_102118"/>
<dbReference type="RefSeq" id="WP_091766190.1">
    <property type="nucleotide sequence ID" value="NZ_FNHG01000002.1"/>
</dbReference>
<keyword evidence="2 5" id="KW-0238">DNA-binding</keyword>
<keyword evidence="1" id="KW-0805">Transcription regulation</keyword>
<dbReference type="InterPro" id="IPR050204">
    <property type="entry name" value="AraC_XylS_family_regulators"/>
</dbReference>
<dbReference type="SMART" id="SM00342">
    <property type="entry name" value="HTH_ARAC"/>
    <property type="match status" value="1"/>
</dbReference>
<dbReference type="Proteomes" id="UP000199759">
    <property type="component" value="Unassembled WGS sequence"/>
</dbReference>
<dbReference type="EMBL" id="FNHG01000002">
    <property type="protein sequence ID" value="SDL78000.1"/>
    <property type="molecule type" value="Genomic_DNA"/>
</dbReference>
<evidence type="ECO:0000256" key="2">
    <source>
        <dbReference type="ARBA" id="ARBA00023125"/>
    </source>
</evidence>
<evidence type="ECO:0000256" key="3">
    <source>
        <dbReference type="ARBA" id="ARBA00023163"/>
    </source>
</evidence>
<dbReference type="PANTHER" id="PTHR46796:SF2">
    <property type="entry name" value="TRANSCRIPTIONAL REGULATORY PROTEIN"/>
    <property type="match status" value="1"/>
</dbReference>
<organism evidence="5 6">
    <name type="scientific">Maricaulis salignorans</name>
    <dbReference type="NCBI Taxonomy" id="144026"/>
    <lineage>
        <taxon>Bacteria</taxon>
        <taxon>Pseudomonadati</taxon>
        <taxon>Pseudomonadota</taxon>
        <taxon>Alphaproteobacteria</taxon>
        <taxon>Maricaulales</taxon>
        <taxon>Maricaulaceae</taxon>
        <taxon>Maricaulis</taxon>
    </lineage>
</organism>
<dbReference type="Pfam" id="PF12833">
    <property type="entry name" value="HTH_18"/>
    <property type="match status" value="1"/>
</dbReference>
<feature type="domain" description="HTH araC/xylS-type" evidence="4">
    <location>
        <begin position="159"/>
        <end position="256"/>
    </location>
</feature>
<keyword evidence="6" id="KW-1185">Reference proteome</keyword>